<dbReference type="EMBL" id="CAACVJ010000257">
    <property type="protein sequence ID" value="VEP15376.1"/>
    <property type="molecule type" value="Genomic_DNA"/>
</dbReference>
<dbReference type="Proteomes" id="UP000320055">
    <property type="component" value="Unassembled WGS sequence"/>
</dbReference>
<feature type="compositionally biased region" description="Basic and acidic residues" evidence="1">
    <location>
        <begin position="154"/>
        <end position="165"/>
    </location>
</feature>
<name>A0A563VVE9_9CYAN</name>
<feature type="region of interest" description="Disordered" evidence="1">
    <location>
        <begin position="181"/>
        <end position="202"/>
    </location>
</feature>
<evidence type="ECO:0000313" key="2">
    <source>
        <dbReference type="EMBL" id="VEP15376.1"/>
    </source>
</evidence>
<dbReference type="RefSeq" id="WP_144865457.1">
    <property type="nucleotide sequence ID" value="NZ_LR213793.1"/>
</dbReference>
<gene>
    <name evidence="2" type="ORF">H1P_330025</name>
</gene>
<proteinExistence type="predicted"/>
<evidence type="ECO:0000313" key="3">
    <source>
        <dbReference type="Proteomes" id="UP000320055"/>
    </source>
</evidence>
<protein>
    <submittedName>
        <fullName evidence="2">Uncharacterized protein</fullName>
    </submittedName>
</protein>
<accession>A0A563VVE9</accession>
<organism evidence="2 3">
    <name type="scientific">Hyella patelloides LEGE 07179</name>
    <dbReference type="NCBI Taxonomy" id="945734"/>
    <lineage>
        <taxon>Bacteria</taxon>
        <taxon>Bacillati</taxon>
        <taxon>Cyanobacteriota</taxon>
        <taxon>Cyanophyceae</taxon>
        <taxon>Pleurocapsales</taxon>
        <taxon>Hyellaceae</taxon>
        <taxon>Hyella</taxon>
    </lineage>
</organism>
<keyword evidence="3" id="KW-1185">Reference proteome</keyword>
<feature type="compositionally biased region" description="Polar residues" evidence="1">
    <location>
        <begin position="181"/>
        <end position="199"/>
    </location>
</feature>
<reference evidence="2 3" key="1">
    <citation type="submission" date="2019-01" db="EMBL/GenBank/DDBJ databases">
        <authorList>
            <person name="Brito A."/>
        </authorList>
    </citation>
    <scope>NUCLEOTIDE SEQUENCE [LARGE SCALE GENOMIC DNA]</scope>
    <source>
        <strain evidence="2">1</strain>
    </source>
</reference>
<evidence type="ECO:0000256" key="1">
    <source>
        <dbReference type="SAM" id="MobiDB-lite"/>
    </source>
</evidence>
<dbReference type="AlphaFoldDB" id="A0A563VVE9"/>
<dbReference type="OrthoDB" id="482635at2"/>
<feature type="region of interest" description="Disordered" evidence="1">
    <location>
        <begin position="136"/>
        <end position="168"/>
    </location>
</feature>
<sequence>MATFSLPQANSNLVLSILTGSTINLMLHQFRHLYPQGSLISELINIDRGLYIVKVSVQNEETIFGTGLAAAETIEKAEDKARERALMTVNLEKSAISPQTPQSQSEIISIPLDGTPPYERCAGMGGLQQTAINCEKPNIKPEKSPLSTPGEVASPKERPPRHDGACSDSWSTAAQTVVTATPRNQTSNHQSYNPPSVTLSPPEKVVSNPITTPEPNTQPEIADFVPTPITKEISLETTPAIESQSNIFDQPLTPPPPEEITPVEAGNTLELDFNEIRHKIDLEMKRLSWTKEQGRDYLLSTYGKRARLHLTDEELLEFWHYLENLPS</sequence>